<dbReference type="PANTHER" id="PTHR46851">
    <property type="entry name" value="OS01G0884500 PROTEIN"/>
    <property type="match status" value="1"/>
</dbReference>
<evidence type="ECO:0000259" key="3">
    <source>
        <dbReference type="PROSITE" id="PS51360"/>
    </source>
</evidence>
<dbReference type="InterPro" id="IPR003169">
    <property type="entry name" value="GYF"/>
</dbReference>
<feature type="compositionally biased region" description="Basic and acidic residues" evidence="1">
    <location>
        <begin position="124"/>
        <end position="135"/>
    </location>
</feature>
<dbReference type="InterPro" id="IPR035445">
    <property type="entry name" value="GYF-like_dom_sf"/>
</dbReference>
<proteinExistence type="predicted"/>
<dbReference type="SUPFAM" id="SSF55277">
    <property type="entry name" value="GYF domain"/>
    <property type="match status" value="1"/>
</dbReference>
<dbReference type="AlphaFoldDB" id="A0A2P2KIL6"/>
<dbReference type="SMART" id="SM00444">
    <property type="entry name" value="GYF"/>
    <property type="match status" value="1"/>
</dbReference>
<dbReference type="PROSITE" id="PS50829">
    <property type="entry name" value="GYF"/>
    <property type="match status" value="1"/>
</dbReference>
<dbReference type="Pfam" id="PF03126">
    <property type="entry name" value="Plus-3"/>
    <property type="match status" value="1"/>
</dbReference>
<dbReference type="PROSITE" id="PS51360">
    <property type="entry name" value="PLUS3"/>
    <property type="match status" value="1"/>
</dbReference>
<dbReference type="Gene3D" id="3.90.70.200">
    <property type="entry name" value="Plus-3 domain"/>
    <property type="match status" value="1"/>
</dbReference>
<evidence type="ECO:0000313" key="5">
    <source>
        <dbReference type="EMBL" id="MBX05547.1"/>
    </source>
</evidence>
<protein>
    <submittedName>
        <fullName evidence="5">Uncharacterized protein At5g08430 isoform X1</fullName>
    </submittedName>
</protein>
<reference evidence="5" key="1">
    <citation type="submission" date="2018-02" db="EMBL/GenBank/DDBJ databases">
        <title>Rhizophora mucronata_Transcriptome.</title>
        <authorList>
            <person name="Meera S.P."/>
            <person name="Sreeshan A."/>
            <person name="Augustine A."/>
        </authorList>
    </citation>
    <scope>NUCLEOTIDE SEQUENCE</scope>
    <source>
        <tissue evidence="5">Leaf</tissue>
    </source>
</reference>
<dbReference type="SUPFAM" id="SSF159042">
    <property type="entry name" value="Plus3-like"/>
    <property type="match status" value="1"/>
</dbReference>
<dbReference type="SMART" id="SM00719">
    <property type="entry name" value="Plus3"/>
    <property type="match status" value="1"/>
</dbReference>
<organism evidence="5">
    <name type="scientific">Rhizophora mucronata</name>
    <name type="common">Asiatic mangrove</name>
    <dbReference type="NCBI Taxonomy" id="61149"/>
    <lineage>
        <taxon>Eukaryota</taxon>
        <taxon>Viridiplantae</taxon>
        <taxon>Streptophyta</taxon>
        <taxon>Embryophyta</taxon>
        <taxon>Tracheophyta</taxon>
        <taxon>Spermatophyta</taxon>
        <taxon>Magnoliopsida</taxon>
        <taxon>eudicotyledons</taxon>
        <taxon>Gunneridae</taxon>
        <taxon>Pentapetalae</taxon>
        <taxon>rosids</taxon>
        <taxon>fabids</taxon>
        <taxon>Malpighiales</taxon>
        <taxon>Rhizophoraceae</taxon>
        <taxon>Rhizophora</taxon>
    </lineage>
</organism>
<evidence type="ECO:0000259" key="4">
    <source>
        <dbReference type="PROSITE" id="PS51925"/>
    </source>
</evidence>
<dbReference type="InterPro" id="IPR004343">
    <property type="entry name" value="Plus-3_dom"/>
</dbReference>
<feature type="domain" description="DM2" evidence="4">
    <location>
        <begin position="24"/>
        <end position="107"/>
    </location>
</feature>
<feature type="domain" description="Plus3" evidence="3">
    <location>
        <begin position="155"/>
        <end position="284"/>
    </location>
</feature>
<accession>A0A2P2KIL6</accession>
<feature type="domain" description="GYF" evidence="2">
    <location>
        <begin position="452"/>
        <end position="506"/>
    </location>
</feature>
<dbReference type="SUPFAM" id="SSF47592">
    <property type="entry name" value="SWIB/MDM2 domain"/>
    <property type="match status" value="1"/>
</dbReference>
<dbReference type="InterPro" id="IPR036885">
    <property type="entry name" value="SWIB_MDM2_dom_sf"/>
</dbReference>
<dbReference type="PANTHER" id="PTHR46851:SF11">
    <property type="entry name" value="GYF DOMAIN-CONTAINING PROTEIN"/>
    <property type="match status" value="1"/>
</dbReference>
<sequence length="511" mass="58485">MGESESFFWLEAPVGNKRKVRTKKLEYDGWGSRQLIQFLQSIGSDTSKQISQYDVTSIITKYINNHNLNHPKKKKRILCDERLISLFGRKSISRIKIHDMLGPHFAENVAASDDDFSYSSEGEDFAREPRRDLPSGRKTRCQKKVLEHPKSSFAAIVPDNIKLVYLKRSLVQELLNDQETFDGKLLGSFVRIKSDPNDYLQKNSYLLVQVTGLKRTSGVSGNGAEIILEVSNFVKDVRISILSDDNFSEEECEDLHQRVKDGLLRRPTIVELERKAQLLHEHITKHWLVAELALLQKLIDRANEKGWRKELNEYLERRKLLQMPNEQSRLLHEVPKVIGDEVEVETLSQGFPENSSHGNHCSPKSCFHETSELSVSDVARNDCGYSVPVKEQQKEPAEKAEGETNGEMWLVGVEEKKQQHGDVEAVKVIDLSDDEEKKGPIEDQIGSFDPGSFIWYYLDPQGEVQGPFSISSLKRWKEADYFPADFKIWRAGQSQKEAVLLSETLKRLFPN</sequence>
<dbReference type="Pfam" id="PF02201">
    <property type="entry name" value="SWIB"/>
    <property type="match status" value="1"/>
</dbReference>
<dbReference type="InterPro" id="IPR058668">
    <property type="entry name" value="NERD_dom"/>
</dbReference>
<dbReference type="Pfam" id="PF02213">
    <property type="entry name" value="GYF"/>
    <property type="match status" value="1"/>
</dbReference>
<dbReference type="EMBL" id="GGEC01025067">
    <property type="protein sequence ID" value="MBX05551.1"/>
    <property type="molecule type" value="Transcribed_RNA"/>
</dbReference>
<dbReference type="Gene3D" id="3.30.1490.40">
    <property type="match status" value="1"/>
</dbReference>
<dbReference type="InterPro" id="IPR036128">
    <property type="entry name" value="Plus3-like_sf"/>
</dbReference>
<dbReference type="CDD" id="cd10567">
    <property type="entry name" value="SWIB-MDM2_like"/>
    <property type="match status" value="1"/>
</dbReference>
<dbReference type="PROSITE" id="PS51925">
    <property type="entry name" value="SWIB_MDM2"/>
    <property type="match status" value="1"/>
</dbReference>
<evidence type="ECO:0000256" key="1">
    <source>
        <dbReference type="SAM" id="MobiDB-lite"/>
    </source>
</evidence>
<dbReference type="GO" id="GO:0003677">
    <property type="term" value="F:DNA binding"/>
    <property type="evidence" value="ECO:0007669"/>
    <property type="project" value="InterPro"/>
</dbReference>
<feature type="region of interest" description="Disordered" evidence="1">
    <location>
        <begin position="117"/>
        <end position="136"/>
    </location>
</feature>
<dbReference type="InterPro" id="IPR045894">
    <property type="entry name" value="At5g08430-like"/>
</dbReference>
<evidence type="ECO:0000259" key="2">
    <source>
        <dbReference type="PROSITE" id="PS50829"/>
    </source>
</evidence>
<name>A0A2P2KIL6_RHIMU</name>
<dbReference type="EMBL" id="GGEC01025063">
    <property type="protein sequence ID" value="MBX05547.1"/>
    <property type="molecule type" value="Transcribed_RNA"/>
</dbReference>
<dbReference type="Pfam" id="PF25980">
    <property type="entry name" value="NERD_plant"/>
    <property type="match status" value="1"/>
</dbReference>
<dbReference type="InterPro" id="IPR003121">
    <property type="entry name" value="SWIB_MDM2_domain"/>
</dbReference>
<dbReference type="Gene3D" id="1.10.245.10">
    <property type="entry name" value="SWIB/MDM2 domain"/>
    <property type="match status" value="1"/>
</dbReference>